<evidence type="ECO:0000313" key="2">
    <source>
        <dbReference type="Proteomes" id="UP000092839"/>
    </source>
</evidence>
<dbReference type="Proteomes" id="UP000092839">
    <property type="component" value="Chromosome"/>
</dbReference>
<dbReference type="AlphaFoldDB" id="A0A1B1UDF6"/>
<accession>A0A1B1UDF6</accession>
<dbReference type="KEGG" id="bic:LMTR13_11510"/>
<evidence type="ECO:0000313" key="1">
    <source>
        <dbReference type="EMBL" id="ANW00706.1"/>
    </source>
</evidence>
<proteinExistence type="predicted"/>
<name>A0A1B1UDF6_9BRAD</name>
<organism evidence="1 2">
    <name type="scientific">Bradyrhizobium icense</name>
    <dbReference type="NCBI Taxonomy" id="1274631"/>
    <lineage>
        <taxon>Bacteria</taxon>
        <taxon>Pseudomonadati</taxon>
        <taxon>Pseudomonadota</taxon>
        <taxon>Alphaproteobacteria</taxon>
        <taxon>Hyphomicrobiales</taxon>
        <taxon>Nitrobacteraceae</taxon>
        <taxon>Bradyrhizobium</taxon>
    </lineage>
</organism>
<gene>
    <name evidence="1" type="ORF">LMTR13_11510</name>
</gene>
<sequence length="62" mass="7056">MLLHHAQGRDADGKISLTFGNHFVWVDFAVKFRFHFSSTMFGHGSRGCSKGASHRHLLRWTA</sequence>
<protein>
    <submittedName>
        <fullName evidence="1">Uncharacterized protein</fullName>
    </submittedName>
</protein>
<dbReference type="EMBL" id="CP016428">
    <property type="protein sequence ID" value="ANW00706.1"/>
    <property type="molecule type" value="Genomic_DNA"/>
</dbReference>
<reference evidence="1 2" key="1">
    <citation type="submission" date="2016-07" db="EMBL/GenBank/DDBJ databases">
        <title>Complete genome sequence of Bradyrhizobium icense LMTR 13T, a potential inoculant strain isolated from lima bean (Phaseolus lunatus) in Peru.</title>
        <authorList>
            <person name="Ormeno-Orrillo E."/>
            <person name="Duran D."/>
            <person name="Rogel M.A."/>
            <person name="Rey L."/>
            <person name="Imperial J."/>
            <person name="Ruiz-Argueso T."/>
            <person name="Martinez-Romero E."/>
        </authorList>
    </citation>
    <scope>NUCLEOTIDE SEQUENCE [LARGE SCALE GENOMIC DNA]</scope>
    <source>
        <strain evidence="1 2">LMTR 13</strain>
    </source>
</reference>
<keyword evidence="2" id="KW-1185">Reference proteome</keyword>